<organism evidence="6 7">
    <name type="scientific">Phanerochaete carnosa (strain HHB-10118-sp)</name>
    <name type="common">White-rot fungus</name>
    <name type="synonym">Peniophora carnosa</name>
    <dbReference type="NCBI Taxonomy" id="650164"/>
    <lineage>
        <taxon>Eukaryota</taxon>
        <taxon>Fungi</taxon>
        <taxon>Dikarya</taxon>
        <taxon>Basidiomycota</taxon>
        <taxon>Agaricomycotina</taxon>
        <taxon>Agaricomycetes</taxon>
        <taxon>Polyporales</taxon>
        <taxon>Phanerochaetaceae</taxon>
        <taxon>Phanerochaete</taxon>
    </lineage>
</organism>
<dbReference type="InterPro" id="IPR023631">
    <property type="entry name" value="Amidase_dom"/>
</dbReference>
<keyword evidence="2" id="KW-0378">Hydrolase</keyword>
<dbReference type="HOGENOM" id="CLU_009600_9_2_1"/>
<reference evidence="6 7" key="1">
    <citation type="journal article" date="2012" name="BMC Genomics">
        <title>Comparative genomics of the white-rot fungi, Phanerochaete carnosa and P. chrysosporium, to elucidate the genetic basis of the distinct wood types they colonize.</title>
        <authorList>
            <person name="Suzuki H."/>
            <person name="MacDonald J."/>
            <person name="Syed K."/>
            <person name="Salamov A."/>
            <person name="Hori C."/>
            <person name="Aerts A."/>
            <person name="Henrissat B."/>
            <person name="Wiebenga A."/>
            <person name="vanKuyk P.A."/>
            <person name="Barry K."/>
            <person name="Lindquist E."/>
            <person name="LaButti K."/>
            <person name="Lapidus A."/>
            <person name="Lucas S."/>
            <person name="Coutinho P."/>
            <person name="Gong Y."/>
            <person name="Samejima M."/>
            <person name="Mahadevan R."/>
            <person name="Abou-Zaid M."/>
            <person name="de Vries R.P."/>
            <person name="Igarashi K."/>
            <person name="Yadav J.S."/>
            <person name="Grigoriev I.V."/>
            <person name="Master E.R."/>
        </authorList>
    </citation>
    <scope>NUCLEOTIDE SEQUENCE [LARGE SCALE GENOMIC DNA]</scope>
    <source>
        <strain evidence="6 7">HHB-10118-sp</strain>
    </source>
</reference>
<dbReference type="Gene3D" id="3.90.1300.10">
    <property type="entry name" value="Amidase signature (AS) domain"/>
    <property type="match status" value="1"/>
</dbReference>
<protein>
    <recommendedName>
        <fullName evidence="5">Amidase domain-containing protein</fullName>
    </recommendedName>
</protein>
<feature type="domain" description="Amidase" evidence="5">
    <location>
        <begin position="78"/>
        <end position="553"/>
    </location>
</feature>
<feature type="binding site" evidence="4">
    <location>
        <position position="209"/>
    </location>
    <ligand>
        <name>substrate</name>
    </ligand>
</feature>
<feature type="binding site" evidence="4">
    <location>
        <position position="183"/>
    </location>
    <ligand>
        <name>substrate</name>
    </ligand>
</feature>
<feature type="active site" description="Charge relay system" evidence="3">
    <location>
        <position position="134"/>
    </location>
</feature>
<dbReference type="STRING" id="650164.K5WM24"/>
<name>K5WM24_PHACS</name>
<dbReference type="AlphaFoldDB" id="K5WM24"/>
<sequence length="570" mass="62960">MSSNSKDWQKLCAERKERRLQSIPKDWLIHAPPESQRNVLNVPETCGLLTGHELDITSTTDVDTLLGKLALGQWSSVEVTTAFYKRAIVAQQLTNCLTEIFVEKALARAKEVDEYFQQTGKTIGPLHGLPISLKDQFCIKGMDTVMGYAGWIGKPAEKDSVLIEILYDLGAVPFVRTNVPQTLLWGETYNHVFGRTTNPYDRYMTPGGSTGGEGALLAMHGSPLGVGTDIGGSVRIPAAFCGLYSLRPSYGRLPYQGCVNSQLGQESISSVLGPMTSSPSGVLRFTKAIIDAKPWNSDPLAVRKPWSRDEYELGEHGNGVGMCFAIMWDDDIVKPHPPVIRAMEITKAALEAAGHKVINWVPHRHAEIYKNTAQIFFADSGHDFFTDCELSGEPLIQTMSPAENAHELVLDGLPLSRTLVEKPAHLSAYDLWQLHNEKRELRKSYLDHWEATKAITGTGRAVDAIISPVSPHTACPHGCHIHGFYTVLCNNLDLTTSVFPVSFADKDLDKKLPPHEFRNQDDKAVYHLYDSELFHGLPVGLQLIGRTLEEEGVIGMTEVMDKALKAYKAA</sequence>
<dbReference type="Pfam" id="PF01425">
    <property type="entry name" value="Amidase"/>
    <property type="match status" value="1"/>
</dbReference>
<evidence type="ECO:0000256" key="1">
    <source>
        <dbReference type="ARBA" id="ARBA00009199"/>
    </source>
</evidence>
<accession>K5WM24</accession>
<dbReference type="EMBL" id="JH930468">
    <property type="protein sequence ID" value="EKM60485.1"/>
    <property type="molecule type" value="Genomic_DNA"/>
</dbReference>
<dbReference type="InParanoid" id="K5WM24"/>
<dbReference type="Proteomes" id="UP000008370">
    <property type="component" value="Unassembled WGS sequence"/>
</dbReference>
<keyword evidence="7" id="KW-1185">Reference proteome</keyword>
<dbReference type="PIRSF" id="PIRSF001221">
    <property type="entry name" value="Amidase_fungi"/>
    <property type="match status" value="1"/>
</dbReference>
<proteinExistence type="inferred from homology"/>
<dbReference type="GO" id="GO:0016787">
    <property type="term" value="F:hydrolase activity"/>
    <property type="evidence" value="ECO:0007669"/>
    <property type="project" value="UniProtKB-KW"/>
</dbReference>
<gene>
    <name evidence="6" type="ORF">PHACADRAFT_179748</name>
</gene>
<dbReference type="SUPFAM" id="SSF75304">
    <property type="entry name" value="Amidase signature (AS) enzymes"/>
    <property type="match status" value="1"/>
</dbReference>
<evidence type="ECO:0000256" key="2">
    <source>
        <dbReference type="ARBA" id="ARBA00022801"/>
    </source>
</evidence>
<comment type="similarity">
    <text evidence="1">Belongs to the amidase family.</text>
</comment>
<dbReference type="GeneID" id="18909917"/>
<dbReference type="InterPro" id="IPR036928">
    <property type="entry name" value="AS_sf"/>
</dbReference>
<dbReference type="KEGG" id="pco:PHACADRAFT_179748"/>
<dbReference type="SMR" id="K5WM24"/>
<dbReference type="PANTHER" id="PTHR46072">
    <property type="entry name" value="AMIDASE-RELATED-RELATED"/>
    <property type="match status" value="1"/>
</dbReference>
<evidence type="ECO:0000259" key="5">
    <source>
        <dbReference type="Pfam" id="PF01425"/>
    </source>
</evidence>
<feature type="binding site" evidence="4">
    <location>
        <begin position="230"/>
        <end position="233"/>
    </location>
    <ligand>
        <name>substrate</name>
    </ligand>
</feature>
<dbReference type="PANTHER" id="PTHR46072:SF2">
    <property type="entry name" value="AMIDASE (EUROFUNG)"/>
    <property type="match status" value="1"/>
</dbReference>
<evidence type="ECO:0000256" key="4">
    <source>
        <dbReference type="PIRSR" id="PIRSR001221-2"/>
    </source>
</evidence>
<feature type="active site" description="Charge relay system" evidence="3">
    <location>
        <position position="209"/>
    </location>
</feature>
<evidence type="ECO:0000256" key="3">
    <source>
        <dbReference type="PIRSR" id="PIRSR001221-1"/>
    </source>
</evidence>
<feature type="active site" description="Acyl-ester intermediate" evidence="3">
    <location>
        <position position="233"/>
    </location>
</feature>
<dbReference type="RefSeq" id="XP_007389942.1">
    <property type="nucleotide sequence ID" value="XM_007389880.1"/>
</dbReference>
<dbReference type="OrthoDB" id="6428749at2759"/>
<evidence type="ECO:0000313" key="7">
    <source>
        <dbReference type="Proteomes" id="UP000008370"/>
    </source>
</evidence>
<evidence type="ECO:0000313" key="6">
    <source>
        <dbReference type="EMBL" id="EKM60485.1"/>
    </source>
</evidence>